<organism evidence="1 2">
    <name type="scientific">Diaporthe vaccinii</name>
    <dbReference type="NCBI Taxonomy" id="105482"/>
    <lineage>
        <taxon>Eukaryota</taxon>
        <taxon>Fungi</taxon>
        <taxon>Dikarya</taxon>
        <taxon>Ascomycota</taxon>
        <taxon>Pezizomycotina</taxon>
        <taxon>Sordariomycetes</taxon>
        <taxon>Sordariomycetidae</taxon>
        <taxon>Diaporthales</taxon>
        <taxon>Diaporthaceae</taxon>
        <taxon>Diaporthe</taxon>
        <taxon>Diaporthe eres species complex</taxon>
    </lineage>
</organism>
<proteinExistence type="predicted"/>
<gene>
    <name evidence="1" type="ORF">FJTKL_08762</name>
</gene>
<protein>
    <submittedName>
        <fullName evidence="1">Uncharacterized protein</fullName>
    </submittedName>
</protein>
<comment type="caution">
    <text evidence="1">The sequence shown here is derived from an EMBL/GenBank/DDBJ whole genome shotgun (WGS) entry which is preliminary data.</text>
</comment>
<evidence type="ECO:0000313" key="1">
    <source>
        <dbReference type="EMBL" id="KAL2284670.1"/>
    </source>
</evidence>
<accession>A0ABR4EQF4</accession>
<keyword evidence="2" id="KW-1185">Reference proteome</keyword>
<dbReference type="Proteomes" id="UP001600888">
    <property type="component" value="Unassembled WGS sequence"/>
</dbReference>
<reference evidence="1 2" key="1">
    <citation type="submission" date="2024-03" db="EMBL/GenBank/DDBJ databases">
        <title>A high-quality draft genome sequence of Diaporthe vaccinii, a causative agent of upright dieback and viscid rot disease in cranberry plants.</title>
        <authorList>
            <person name="Sarrasin M."/>
            <person name="Lang B.F."/>
            <person name="Burger G."/>
        </authorList>
    </citation>
    <scope>NUCLEOTIDE SEQUENCE [LARGE SCALE GENOMIC DNA]</scope>
    <source>
        <strain evidence="1 2">IS7</strain>
    </source>
</reference>
<evidence type="ECO:0000313" key="2">
    <source>
        <dbReference type="Proteomes" id="UP001600888"/>
    </source>
</evidence>
<dbReference type="EMBL" id="JBAWTH010000035">
    <property type="protein sequence ID" value="KAL2284670.1"/>
    <property type="molecule type" value="Genomic_DNA"/>
</dbReference>
<name>A0ABR4EQF4_9PEZI</name>
<sequence>MQEKKSILLPEYAAGFSSEAHANLISRAFFLWLNPLLYMGFRNVMSAQDLPSIHHKLASEDLAARVQTRWDKCNQKRNHALVLQVLLAFPKELCLIFVARSLEVALVIAYPFLVQQAITFLETPSASVNIGYGLVGAFFFRFHGNCAGGSMVLPYSVPLHDDHPRCSCCHGLF</sequence>